<proteinExistence type="predicted"/>
<protein>
    <submittedName>
        <fullName evidence="1">Uncharacterized protein</fullName>
    </submittedName>
</protein>
<sequence length="56" mass="6453">MASVRGPLWLVRRCWDETSTWKPYGDCFGRGYSPFEVWFAGSALRMRVLLLVVVGE</sequence>
<keyword evidence="2" id="KW-1185">Reference proteome</keyword>
<name>A0A392W378_9FABA</name>
<dbReference type="Proteomes" id="UP000265520">
    <property type="component" value="Unassembled WGS sequence"/>
</dbReference>
<evidence type="ECO:0000313" key="1">
    <source>
        <dbReference type="EMBL" id="MCI95124.1"/>
    </source>
</evidence>
<comment type="caution">
    <text evidence="1">The sequence shown here is derived from an EMBL/GenBank/DDBJ whole genome shotgun (WGS) entry which is preliminary data.</text>
</comment>
<dbReference type="EMBL" id="LXQA011376518">
    <property type="protein sequence ID" value="MCI95124.1"/>
    <property type="molecule type" value="Genomic_DNA"/>
</dbReference>
<evidence type="ECO:0000313" key="2">
    <source>
        <dbReference type="Proteomes" id="UP000265520"/>
    </source>
</evidence>
<dbReference type="AlphaFoldDB" id="A0A392W378"/>
<accession>A0A392W378</accession>
<reference evidence="1 2" key="1">
    <citation type="journal article" date="2018" name="Front. Plant Sci.">
        <title>Red Clover (Trifolium pratense) and Zigzag Clover (T. medium) - A Picture of Genomic Similarities and Differences.</title>
        <authorList>
            <person name="Dluhosova J."/>
            <person name="Istvanek J."/>
            <person name="Nedelnik J."/>
            <person name="Repkova J."/>
        </authorList>
    </citation>
    <scope>NUCLEOTIDE SEQUENCE [LARGE SCALE GENOMIC DNA]</scope>
    <source>
        <strain evidence="2">cv. 10/8</strain>
        <tissue evidence="1">Leaf</tissue>
    </source>
</reference>
<organism evidence="1 2">
    <name type="scientific">Trifolium medium</name>
    <dbReference type="NCBI Taxonomy" id="97028"/>
    <lineage>
        <taxon>Eukaryota</taxon>
        <taxon>Viridiplantae</taxon>
        <taxon>Streptophyta</taxon>
        <taxon>Embryophyta</taxon>
        <taxon>Tracheophyta</taxon>
        <taxon>Spermatophyta</taxon>
        <taxon>Magnoliopsida</taxon>
        <taxon>eudicotyledons</taxon>
        <taxon>Gunneridae</taxon>
        <taxon>Pentapetalae</taxon>
        <taxon>rosids</taxon>
        <taxon>fabids</taxon>
        <taxon>Fabales</taxon>
        <taxon>Fabaceae</taxon>
        <taxon>Papilionoideae</taxon>
        <taxon>50 kb inversion clade</taxon>
        <taxon>NPAAA clade</taxon>
        <taxon>Hologalegina</taxon>
        <taxon>IRL clade</taxon>
        <taxon>Trifolieae</taxon>
        <taxon>Trifolium</taxon>
    </lineage>
</organism>